<dbReference type="OrthoDB" id="9801856at2"/>
<dbReference type="PANTHER" id="PTHR21660">
    <property type="entry name" value="THIOESTERASE SUPERFAMILY MEMBER-RELATED"/>
    <property type="match status" value="1"/>
</dbReference>
<dbReference type="InterPro" id="IPR006683">
    <property type="entry name" value="Thioestr_dom"/>
</dbReference>
<dbReference type="InterPro" id="IPR003736">
    <property type="entry name" value="PAAI_dom"/>
</dbReference>
<keyword evidence="5" id="KW-1185">Reference proteome</keyword>
<dbReference type="NCBIfam" id="TIGR00369">
    <property type="entry name" value="unchar_dom_1"/>
    <property type="match status" value="1"/>
</dbReference>
<comment type="caution">
    <text evidence="4">The sequence shown here is derived from an EMBL/GenBank/DDBJ whole genome shotgun (WGS) entry which is preliminary data.</text>
</comment>
<dbReference type="RefSeq" id="WP_088215477.1">
    <property type="nucleotide sequence ID" value="NZ_NIPW01000015.1"/>
</dbReference>
<evidence type="ECO:0000313" key="4">
    <source>
        <dbReference type="EMBL" id="OWJ77928.1"/>
    </source>
</evidence>
<dbReference type="CDD" id="cd03443">
    <property type="entry name" value="PaaI_thioesterase"/>
    <property type="match status" value="1"/>
</dbReference>
<dbReference type="Pfam" id="PF03061">
    <property type="entry name" value="4HBT"/>
    <property type="match status" value="1"/>
</dbReference>
<reference evidence="4 5" key="1">
    <citation type="submission" date="2016-12" db="EMBL/GenBank/DDBJ databases">
        <title>Comparison of Traditional DNA-DNA Hybridization with In Silico Genomic Analysis.</title>
        <authorList>
            <person name="Nicholson A.C."/>
            <person name="Humrighouse B.W."/>
            <person name="Graziano J."/>
            <person name="Lasker B."/>
            <person name="Whitney A.M."/>
            <person name="Mcquiston J.R."/>
        </authorList>
    </citation>
    <scope>NUCLEOTIDE SEQUENCE [LARGE SCALE GENOMIC DNA]</scope>
    <source>
        <strain evidence="4 5">H2240</strain>
    </source>
</reference>
<dbReference type="Gene3D" id="3.10.129.10">
    <property type="entry name" value="Hotdog Thioesterase"/>
    <property type="match status" value="1"/>
</dbReference>
<dbReference type="InterPro" id="IPR029069">
    <property type="entry name" value="HotDog_dom_sf"/>
</dbReference>
<proteinExistence type="inferred from homology"/>
<dbReference type="Proteomes" id="UP000196878">
    <property type="component" value="Unassembled WGS sequence"/>
</dbReference>
<gene>
    <name evidence="4" type="ORF">CDV49_10455</name>
</gene>
<dbReference type="GO" id="GO:0047617">
    <property type="term" value="F:fatty acyl-CoA hydrolase activity"/>
    <property type="evidence" value="ECO:0007669"/>
    <property type="project" value="InterPro"/>
</dbReference>
<dbReference type="InterPro" id="IPR039298">
    <property type="entry name" value="ACOT13"/>
</dbReference>
<dbReference type="SUPFAM" id="SSF54637">
    <property type="entry name" value="Thioesterase/thiol ester dehydrase-isomerase"/>
    <property type="match status" value="1"/>
</dbReference>
<keyword evidence="2" id="KW-0378">Hydrolase</keyword>
<feature type="domain" description="Thioesterase" evidence="3">
    <location>
        <begin position="55"/>
        <end position="132"/>
    </location>
</feature>
<dbReference type="EMBL" id="NIPW01000015">
    <property type="protein sequence ID" value="OWJ77928.1"/>
    <property type="molecule type" value="Genomic_DNA"/>
</dbReference>
<accession>A0A212ABE2</accession>
<evidence type="ECO:0000256" key="2">
    <source>
        <dbReference type="ARBA" id="ARBA00022801"/>
    </source>
</evidence>
<organism evidence="4 5">
    <name type="scientific">Haematobacter genomosp. 1</name>
    <dbReference type="NCBI Taxonomy" id="366618"/>
    <lineage>
        <taxon>Bacteria</taxon>
        <taxon>Pseudomonadati</taxon>
        <taxon>Pseudomonadota</taxon>
        <taxon>Alphaproteobacteria</taxon>
        <taxon>Rhodobacterales</taxon>
        <taxon>Paracoccaceae</taxon>
        <taxon>Haematobacter</taxon>
    </lineage>
</organism>
<evidence type="ECO:0000259" key="3">
    <source>
        <dbReference type="Pfam" id="PF03061"/>
    </source>
</evidence>
<comment type="similarity">
    <text evidence="1">Belongs to the thioesterase PaaI family.</text>
</comment>
<evidence type="ECO:0000313" key="5">
    <source>
        <dbReference type="Proteomes" id="UP000196878"/>
    </source>
</evidence>
<evidence type="ECO:0000256" key="1">
    <source>
        <dbReference type="ARBA" id="ARBA00008324"/>
    </source>
</evidence>
<sequence length="144" mass="14971">MNPATMTGLELLRAAAAGKLPRASISGTMGMSTMEVEEGHIVIHARADERHLNPMGGVHGGFAATVLDSVTGCAVHSRLPAGARYGTVDLSVKMLRPVPCDQALLAEARVTHLSRSLGVAEGTLRDEAGNLLASASATCFIKRP</sequence>
<protein>
    <submittedName>
        <fullName evidence="4">Phenylacetic acid degradation protein</fullName>
    </submittedName>
</protein>
<name>A0A212ABE2_9RHOB</name>
<dbReference type="PANTHER" id="PTHR21660:SF1">
    <property type="entry name" value="ACYL-COENZYME A THIOESTERASE 13"/>
    <property type="match status" value="1"/>
</dbReference>
<dbReference type="AlphaFoldDB" id="A0A212ABE2"/>